<gene>
    <name evidence="1" type="ORF">A4G16_10445</name>
</gene>
<dbReference type="Proteomes" id="UP000501366">
    <property type="component" value="Chromosome"/>
</dbReference>
<dbReference type="Gene3D" id="3.30.70.1230">
    <property type="entry name" value="Nucleotide cyclase"/>
    <property type="match status" value="1"/>
</dbReference>
<dbReference type="RefSeq" id="WP_165889819.1">
    <property type="nucleotide sequence ID" value="NZ_CP015030.1"/>
</dbReference>
<accession>A0A6G8JKP4</accession>
<dbReference type="KEGG" id="mgra:A4G16_10445"/>
<dbReference type="InterPro" id="IPR029787">
    <property type="entry name" value="Nucleotide_cyclase"/>
</dbReference>
<protein>
    <recommendedName>
        <fullName evidence="3">Adenylate cyclase</fullName>
    </recommendedName>
</protein>
<organism evidence="1 2">
    <name type="scientific">Mannheimia granulomatis</name>
    <dbReference type="NCBI Taxonomy" id="85402"/>
    <lineage>
        <taxon>Bacteria</taxon>
        <taxon>Pseudomonadati</taxon>
        <taxon>Pseudomonadota</taxon>
        <taxon>Gammaproteobacteria</taxon>
        <taxon>Pasteurellales</taxon>
        <taxon>Pasteurellaceae</taxon>
        <taxon>Mannheimia</taxon>
    </lineage>
</organism>
<name>A0A6G8JKP4_9PAST</name>
<evidence type="ECO:0008006" key="3">
    <source>
        <dbReference type="Google" id="ProtNLM"/>
    </source>
</evidence>
<sequence length="261" mass="28988">MPKLTENQKIDIENIIKEALDIAEKFWNESGRKLEKEIALSANVMDGINESIYSEESVASQIPNHGFVSSIKSENDEFLAIVADMRNSTQHAKTQIGDINPLKRIFLETSALLPAIEKIINIKGGSVTEYLGDGVLGFFKFSNENIYNSYNAAKIIINEVRVILNEILHTRYNLPIDGINIGVGLAKSQVIIYAAGVERKYPKAFGACVYDATKLSSGTNIIGVSNELKALWPKSPGGILRFEKHDFRNIKGYKINPKNTK</sequence>
<evidence type="ECO:0000313" key="2">
    <source>
        <dbReference type="Proteomes" id="UP000501366"/>
    </source>
</evidence>
<dbReference type="EMBL" id="CP015030">
    <property type="protein sequence ID" value="QIM67745.1"/>
    <property type="molecule type" value="Genomic_DNA"/>
</dbReference>
<dbReference type="SUPFAM" id="SSF55073">
    <property type="entry name" value="Nucleotide cyclase"/>
    <property type="match status" value="1"/>
</dbReference>
<reference evidence="1 2" key="1">
    <citation type="submission" date="2016-03" db="EMBL/GenBank/DDBJ databases">
        <authorList>
            <person name="Bojesen A.M."/>
            <person name="Planet P."/>
            <person name="Hansen M.J."/>
        </authorList>
    </citation>
    <scope>NUCLEOTIDE SEQUENCE [LARGE SCALE GENOMIC DNA]</scope>
    <source>
        <strain evidence="1 2">B 234/94</strain>
    </source>
</reference>
<evidence type="ECO:0000313" key="1">
    <source>
        <dbReference type="EMBL" id="QIM67745.1"/>
    </source>
</evidence>
<proteinExistence type="predicted"/>
<dbReference type="AlphaFoldDB" id="A0A6G8JKP4"/>